<evidence type="ECO:0000256" key="2">
    <source>
        <dbReference type="ARBA" id="ARBA00023008"/>
    </source>
</evidence>
<name>A0A172U284_9BACT</name>
<dbReference type="STRING" id="1492898.SY85_00695"/>
<dbReference type="InterPro" id="IPR008972">
    <property type="entry name" value="Cupredoxin"/>
</dbReference>
<keyword evidence="2" id="KW-0186">Copper</keyword>
<accession>A0A172U284</accession>
<keyword evidence="1" id="KW-0479">Metal-binding</keyword>
<reference evidence="4 5" key="2">
    <citation type="journal article" date="2016" name="Int. J. Syst. Evol. Microbiol.">
        <title>Flavisolibacter tropicus sp. nov., isolated from tropical soil.</title>
        <authorList>
            <person name="Lee J.J."/>
            <person name="Kang M.S."/>
            <person name="Kim G.S."/>
            <person name="Lee C.S."/>
            <person name="Lim S."/>
            <person name="Lee J."/>
            <person name="Roh S.H."/>
            <person name="Kang H."/>
            <person name="Ha J.M."/>
            <person name="Bae S."/>
            <person name="Jung H.Y."/>
            <person name="Kim M.K."/>
        </authorList>
    </citation>
    <scope>NUCLEOTIDE SEQUENCE [LARGE SCALE GENOMIC DNA]</scope>
    <source>
        <strain evidence="4 5">LCS9</strain>
    </source>
</reference>
<dbReference type="Pfam" id="PF00127">
    <property type="entry name" value="Copper-bind"/>
    <property type="match status" value="1"/>
</dbReference>
<dbReference type="PANTHER" id="PTHR36507:SF1">
    <property type="entry name" value="BLL1555 PROTEIN"/>
    <property type="match status" value="1"/>
</dbReference>
<evidence type="ECO:0000313" key="4">
    <source>
        <dbReference type="EMBL" id="ANE53234.1"/>
    </source>
</evidence>
<sequence>MKFSIGSLTVSSGTTVTWINDDDMAHTVTADDNSFNSGSLKKGDSYKHTFSGAGTYPYHCTFHPTMKANVVVSY</sequence>
<dbReference type="Proteomes" id="UP000077177">
    <property type="component" value="Chromosome"/>
</dbReference>
<dbReference type="SUPFAM" id="SSF49503">
    <property type="entry name" value="Cupredoxins"/>
    <property type="match status" value="1"/>
</dbReference>
<dbReference type="AlphaFoldDB" id="A0A172U284"/>
<organism evidence="4 5">
    <name type="scientific">Flavisolibacter tropicus</name>
    <dbReference type="NCBI Taxonomy" id="1492898"/>
    <lineage>
        <taxon>Bacteria</taxon>
        <taxon>Pseudomonadati</taxon>
        <taxon>Bacteroidota</taxon>
        <taxon>Chitinophagia</taxon>
        <taxon>Chitinophagales</taxon>
        <taxon>Chitinophagaceae</taxon>
        <taxon>Flavisolibacter</taxon>
    </lineage>
</organism>
<feature type="domain" description="Blue (type 1) copper" evidence="3">
    <location>
        <begin position="1"/>
        <end position="72"/>
    </location>
</feature>
<protein>
    <recommendedName>
        <fullName evidence="3">Blue (type 1) copper domain-containing protein</fullName>
    </recommendedName>
</protein>
<evidence type="ECO:0000256" key="1">
    <source>
        <dbReference type="ARBA" id="ARBA00022723"/>
    </source>
</evidence>
<dbReference type="Gene3D" id="2.60.40.420">
    <property type="entry name" value="Cupredoxins - blue copper proteins"/>
    <property type="match status" value="1"/>
</dbReference>
<gene>
    <name evidence="4" type="ORF">SY85_00695</name>
</gene>
<evidence type="ECO:0000313" key="5">
    <source>
        <dbReference type="Proteomes" id="UP000077177"/>
    </source>
</evidence>
<dbReference type="InterPro" id="IPR052721">
    <property type="entry name" value="ET_Amicyanin"/>
</dbReference>
<proteinExistence type="predicted"/>
<dbReference type="InterPro" id="IPR000923">
    <property type="entry name" value="BlueCu_1"/>
</dbReference>
<reference evidence="5" key="1">
    <citation type="submission" date="2015-01" db="EMBL/GenBank/DDBJ databases">
        <title>Flavisolibacter sp./LCS9/ whole genome sequencing.</title>
        <authorList>
            <person name="Kim M.K."/>
            <person name="Srinivasan S."/>
            <person name="Lee J.-J."/>
        </authorList>
    </citation>
    <scope>NUCLEOTIDE SEQUENCE [LARGE SCALE GENOMIC DNA]</scope>
    <source>
        <strain evidence="5">LCS9</strain>
    </source>
</reference>
<dbReference type="PANTHER" id="PTHR36507">
    <property type="entry name" value="BLL1555 PROTEIN"/>
    <property type="match status" value="1"/>
</dbReference>
<dbReference type="GO" id="GO:0009055">
    <property type="term" value="F:electron transfer activity"/>
    <property type="evidence" value="ECO:0007669"/>
    <property type="project" value="InterPro"/>
</dbReference>
<dbReference type="CDD" id="cd13921">
    <property type="entry name" value="Amicyanin"/>
    <property type="match status" value="1"/>
</dbReference>
<keyword evidence="5" id="KW-1185">Reference proteome</keyword>
<dbReference type="KEGG" id="fla:SY85_00695"/>
<dbReference type="InterPro" id="IPR035668">
    <property type="entry name" value="Amicyanin"/>
</dbReference>
<dbReference type="EMBL" id="CP011390">
    <property type="protein sequence ID" value="ANE53234.1"/>
    <property type="molecule type" value="Genomic_DNA"/>
</dbReference>
<evidence type="ECO:0000259" key="3">
    <source>
        <dbReference type="Pfam" id="PF00127"/>
    </source>
</evidence>
<dbReference type="GO" id="GO:0005507">
    <property type="term" value="F:copper ion binding"/>
    <property type="evidence" value="ECO:0007669"/>
    <property type="project" value="InterPro"/>
</dbReference>